<dbReference type="GeneID" id="26633434"/>
<evidence type="ECO:0000259" key="1">
    <source>
        <dbReference type="Pfam" id="PF25311"/>
    </source>
</evidence>
<name>A0A0K2D055_9CAUD</name>
<sequence length="142" mass="16525">MTKFGIFLSGELMIGGFDNIVDAYREAEYCTNELGVPHEVRFDIPNGQLSDGSHTFDELYYHRMILFAVICNLHKEKSWKSWKHDDGTMFDDYFIVGIETPQGQFTYHYHKDHWDKFEVKELAAAPAWDGHTSDDITRLLSL</sequence>
<dbReference type="RefSeq" id="YP_009206985.1">
    <property type="nucleotide sequence ID" value="NC_028890.1"/>
</dbReference>
<dbReference type="Proteomes" id="UP000204602">
    <property type="component" value="Segment"/>
</dbReference>
<reference evidence="2 3" key="1">
    <citation type="journal article" date="2015" name="Genome Announc.">
        <title>Complete Genome Sequence of Bacillus cereus Group Phage TsarBomba.</title>
        <authorList>
            <person name="Erill I."/>
            <person name="Caruso S.M."/>
        </authorList>
    </citation>
    <scope>NUCLEOTIDE SEQUENCE [LARGE SCALE GENOMIC DNA]</scope>
</reference>
<proteinExistence type="predicted"/>
<evidence type="ECO:0000313" key="3">
    <source>
        <dbReference type="Proteomes" id="UP000204602"/>
    </source>
</evidence>
<evidence type="ECO:0000313" key="2">
    <source>
        <dbReference type="EMBL" id="ALA13204.1"/>
    </source>
</evidence>
<accession>A0A0K2D055</accession>
<dbReference type="Pfam" id="PF25311">
    <property type="entry name" value="WDGH"/>
    <property type="match status" value="1"/>
</dbReference>
<dbReference type="KEGG" id="vg:26633434"/>
<organism evidence="2 3">
    <name type="scientific">Bacillus phage TsarBomba</name>
    <dbReference type="NCBI Taxonomy" id="1690456"/>
    <lineage>
        <taxon>Viruses</taxon>
        <taxon>Duplodnaviria</taxon>
        <taxon>Heunggongvirae</taxon>
        <taxon>Uroviricota</taxon>
        <taxon>Caudoviricetes</taxon>
        <taxon>Herelleviridae</taxon>
        <taxon>Bastillevirinae</taxon>
        <taxon>Tsarbombavirus</taxon>
        <taxon>Tsarbombavirus tsarbomba</taxon>
    </lineage>
</organism>
<dbReference type="EMBL" id="KT224359">
    <property type="protein sequence ID" value="ALA13204.1"/>
    <property type="molecule type" value="Genomic_DNA"/>
</dbReference>
<feature type="domain" description="WDGH" evidence="1">
    <location>
        <begin position="47"/>
        <end position="141"/>
    </location>
</feature>
<keyword evidence="3" id="KW-1185">Reference proteome</keyword>
<gene>
    <name evidence="2" type="ORF">TSARBOMBA_170</name>
</gene>
<dbReference type="OrthoDB" id="19466at10239"/>
<protein>
    <recommendedName>
        <fullName evidence="1">WDGH domain-containing protein</fullName>
    </recommendedName>
</protein>
<dbReference type="InterPro" id="IPR057362">
    <property type="entry name" value="WDGH"/>
</dbReference>